<dbReference type="InterPro" id="IPR036043">
    <property type="entry name" value="Phosphoglycerate_kinase_sf"/>
</dbReference>
<evidence type="ECO:0000313" key="18">
    <source>
        <dbReference type="Proteomes" id="UP000231436"/>
    </source>
</evidence>
<dbReference type="SUPFAM" id="SSF53748">
    <property type="entry name" value="Phosphoglycerate kinase"/>
    <property type="match status" value="1"/>
</dbReference>
<dbReference type="GO" id="GO:0006096">
    <property type="term" value="P:glycolytic process"/>
    <property type="evidence" value="ECO:0007669"/>
    <property type="project" value="UniProtKB-UniRule"/>
</dbReference>
<dbReference type="Proteomes" id="UP000231436">
    <property type="component" value="Unassembled WGS sequence"/>
</dbReference>
<feature type="binding site" evidence="13">
    <location>
        <position position="154"/>
    </location>
    <ligand>
        <name>substrate</name>
    </ligand>
</feature>
<dbReference type="Pfam" id="PF00162">
    <property type="entry name" value="PGK"/>
    <property type="match status" value="1"/>
</dbReference>
<protein>
    <recommendedName>
        <fullName evidence="6 13">Phosphoglycerate kinase</fullName>
        <ecNumber evidence="5 13">2.7.2.3</ecNumber>
    </recommendedName>
</protein>
<evidence type="ECO:0000256" key="8">
    <source>
        <dbReference type="ARBA" id="ARBA00022679"/>
    </source>
</evidence>
<dbReference type="PIRSF" id="PIRSF000724">
    <property type="entry name" value="Pgk"/>
    <property type="match status" value="1"/>
</dbReference>
<sequence length="394" mass="43090">MKLRKLGSTMNLKGKRVLIRIDGNVPVVKGRVQDGPHGRIARSAVDINWLAQRGAKVIVMTHLGRPNGRRISAYSLKPVAKRLSSLLGTRIQLARSVIGKDVEKTIEHMENGDVLLLENLRFDLRETQNDSVFAEALARLGDFYVNDAFAVSHRAHASLDAIATKLPSYAGPLLAQEVSVLSRLEKQTKKPFVLLLGGLKMTTKLPIIKRFIPEMDTLLIGGALANVFLVAQGVTIGRSVYEEEAVESARELLRMYSDKIVLPTDVIVASSLRKDAHRREVLVKDIEKTDRIVDIGSRTRKQFQEILEQAKTIVWNGPLGYCEIPVFCAGTRDVAKVIANQTGKATTIVGGGDTLPVIESLNLADKFTLLSTGGGALLQFLSGESLPGIEALNM</sequence>
<keyword evidence="12 13" id="KW-0324">Glycolysis</keyword>
<comment type="subcellular location">
    <subcellularLocation>
        <location evidence="13">Cytoplasm</location>
    </subcellularLocation>
</comment>
<evidence type="ECO:0000313" key="17">
    <source>
        <dbReference type="EMBL" id="PJE76755.1"/>
    </source>
</evidence>
<evidence type="ECO:0000256" key="9">
    <source>
        <dbReference type="ARBA" id="ARBA00022741"/>
    </source>
</evidence>
<feature type="binding site" evidence="13 14">
    <location>
        <begin position="62"/>
        <end position="65"/>
    </location>
    <ligand>
        <name>substrate</name>
    </ligand>
</feature>
<evidence type="ECO:0000256" key="10">
    <source>
        <dbReference type="ARBA" id="ARBA00022777"/>
    </source>
</evidence>
<dbReference type="EMBL" id="PFEU01000014">
    <property type="protein sequence ID" value="PJE76755.1"/>
    <property type="molecule type" value="Genomic_DNA"/>
</dbReference>
<dbReference type="FunFam" id="3.40.50.1260:FF:000006">
    <property type="entry name" value="Phosphoglycerate kinase"/>
    <property type="match status" value="1"/>
</dbReference>
<comment type="pathway">
    <text evidence="2 13">Carbohydrate degradation; glycolysis; pyruvate from D-glyceraldehyde 3-phosphate: step 2/5.</text>
</comment>
<dbReference type="AlphaFoldDB" id="A0A2M8LH65"/>
<evidence type="ECO:0000256" key="3">
    <source>
        <dbReference type="ARBA" id="ARBA00008982"/>
    </source>
</evidence>
<proteinExistence type="inferred from homology"/>
<evidence type="ECO:0000256" key="1">
    <source>
        <dbReference type="ARBA" id="ARBA00000642"/>
    </source>
</evidence>
<feature type="binding site" evidence="13 15">
    <location>
        <begin position="351"/>
        <end position="354"/>
    </location>
    <ligand>
        <name>ATP</name>
        <dbReference type="ChEBI" id="CHEBI:30616"/>
    </ligand>
</feature>
<evidence type="ECO:0000256" key="11">
    <source>
        <dbReference type="ARBA" id="ARBA00022840"/>
    </source>
</evidence>
<feature type="binding site" evidence="14">
    <location>
        <position position="39"/>
    </location>
    <ligand>
        <name>(2R)-3-phosphoglycerate</name>
        <dbReference type="ChEBI" id="CHEBI:58272"/>
    </ligand>
</feature>
<dbReference type="InterPro" id="IPR001576">
    <property type="entry name" value="Phosphoglycerate_kinase"/>
</dbReference>
<dbReference type="FunFam" id="3.40.50.1260:FF:000031">
    <property type="entry name" value="Phosphoglycerate kinase 1"/>
    <property type="match status" value="1"/>
</dbReference>
<organism evidence="17 18">
    <name type="scientific">Candidatus Uhrbacteria bacterium CG10_big_fil_rev_8_21_14_0_10_48_16</name>
    <dbReference type="NCBI Taxonomy" id="1975038"/>
    <lineage>
        <taxon>Bacteria</taxon>
        <taxon>Candidatus Uhriibacteriota</taxon>
    </lineage>
</organism>
<feature type="binding site" evidence="14">
    <location>
        <begin position="22"/>
        <end position="24"/>
    </location>
    <ligand>
        <name>substrate</name>
    </ligand>
</feature>
<dbReference type="Gene3D" id="3.40.50.1260">
    <property type="entry name" value="Phosphoglycerate kinase, N-terminal domain"/>
    <property type="match status" value="2"/>
</dbReference>
<evidence type="ECO:0000256" key="15">
    <source>
        <dbReference type="PIRSR" id="PIRSR000724-2"/>
    </source>
</evidence>
<evidence type="ECO:0000256" key="12">
    <source>
        <dbReference type="ARBA" id="ARBA00023152"/>
    </source>
</evidence>
<dbReference type="GO" id="GO:0004618">
    <property type="term" value="F:phosphoglycerate kinase activity"/>
    <property type="evidence" value="ECO:0007669"/>
    <property type="project" value="UniProtKB-UniRule"/>
</dbReference>
<evidence type="ECO:0000256" key="16">
    <source>
        <dbReference type="RuleBase" id="RU000532"/>
    </source>
</evidence>
<dbReference type="EC" id="2.7.2.3" evidence="5 13"/>
<keyword evidence="11 13" id="KW-0067">ATP-binding</keyword>
<evidence type="ECO:0000256" key="5">
    <source>
        <dbReference type="ARBA" id="ARBA00013061"/>
    </source>
</evidence>
<evidence type="ECO:0000256" key="13">
    <source>
        <dbReference type="HAMAP-Rule" id="MF_00145"/>
    </source>
</evidence>
<evidence type="ECO:0000256" key="2">
    <source>
        <dbReference type="ARBA" id="ARBA00004838"/>
    </source>
</evidence>
<evidence type="ECO:0000256" key="7">
    <source>
        <dbReference type="ARBA" id="ARBA00022490"/>
    </source>
</evidence>
<feature type="binding site" evidence="13">
    <location>
        <position position="121"/>
    </location>
    <ligand>
        <name>substrate</name>
    </ligand>
</feature>
<comment type="subunit">
    <text evidence="4 13">Monomer.</text>
</comment>
<gene>
    <name evidence="13 17" type="primary">pgk</name>
    <name evidence="17" type="ORF">COV05_02895</name>
</gene>
<keyword evidence="10 13" id="KW-0418">Kinase</keyword>
<feature type="binding site" evidence="14">
    <location>
        <position position="154"/>
    </location>
    <ligand>
        <name>(2R)-3-phosphoglycerate</name>
        <dbReference type="ChEBI" id="CHEBI:58272"/>
    </ligand>
</feature>
<accession>A0A2M8LH65</accession>
<evidence type="ECO:0000256" key="14">
    <source>
        <dbReference type="PIRSR" id="PIRSR000724-1"/>
    </source>
</evidence>
<keyword evidence="8 13" id="KW-0808">Transferase</keyword>
<keyword evidence="9 13" id="KW-0547">Nucleotide-binding</keyword>
<dbReference type="InterPro" id="IPR015911">
    <property type="entry name" value="Phosphoglycerate_kinase_CS"/>
</dbReference>
<name>A0A2M8LH65_9BACT</name>
<dbReference type="PROSITE" id="PS00111">
    <property type="entry name" value="PGLYCERATE_KINASE"/>
    <property type="match status" value="1"/>
</dbReference>
<dbReference type="GO" id="GO:0006094">
    <property type="term" value="P:gluconeogenesis"/>
    <property type="evidence" value="ECO:0007669"/>
    <property type="project" value="TreeGrafter"/>
</dbReference>
<dbReference type="PANTHER" id="PTHR11406">
    <property type="entry name" value="PHOSPHOGLYCERATE KINASE"/>
    <property type="match status" value="1"/>
</dbReference>
<feature type="binding site" evidence="13 15">
    <location>
        <position position="204"/>
    </location>
    <ligand>
        <name>ATP</name>
        <dbReference type="ChEBI" id="CHEBI:30616"/>
    </ligand>
</feature>
<comment type="catalytic activity">
    <reaction evidence="1 13 16">
        <text>(2R)-3-phosphoglycerate + ATP = (2R)-3-phospho-glyceroyl phosphate + ADP</text>
        <dbReference type="Rhea" id="RHEA:14801"/>
        <dbReference type="ChEBI" id="CHEBI:30616"/>
        <dbReference type="ChEBI" id="CHEBI:57604"/>
        <dbReference type="ChEBI" id="CHEBI:58272"/>
        <dbReference type="ChEBI" id="CHEBI:456216"/>
        <dbReference type="EC" id="2.7.2.3"/>
    </reaction>
</comment>
<dbReference type="PRINTS" id="PR00477">
    <property type="entry name" value="PHGLYCKINASE"/>
</dbReference>
<dbReference type="InterPro" id="IPR015824">
    <property type="entry name" value="Phosphoglycerate_kinase_N"/>
</dbReference>
<evidence type="ECO:0000256" key="6">
    <source>
        <dbReference type="ARBA" id="ARBA00016471"/>
    </source>
</evidence>
<dbReference type="GO" id="GO:0005829">
    <property type="term" value="C:cytosol"/>
    <property type="evidence" value="ECO:0007669"/>
    <property type="project" value="TreeGrafter"/>
</dbReference>
<feature type="binding site" evidence="13">
    <location>
        <position position="39"/>
    </location>
    <ligand>
        <name>substrate</name>
    </ligand>
</feature>
<evidence type="ECO:0000256" key="4">
    <source>
        <dbReference type="ARBA" id="ARBA00011245"/>
    </source>
</evidence>
<dbReference type="GO" id="GO:0005524">
    <property type="term" value="F:ATP binding"/>
    <property type="evidence" value="ECO:0007669"/>
    <property type="project" value="UniProtKB-KW"/>
</dbReference>
<dbReference type="UniPathway" id="UPA00109">
    <property type="reaction ID" value="UER00185"/>
</dbReference>
<dbReference type="PANTHER" id="PTHR11406:SF23">
    <property type="entry name" value="PHOSPHOGLYCERATE KINASE 1, CHLOROPLASTIC-RELATED"/>
    <property type="match status" value="1"/>
</dbReference>
<comment type="caution">
    <text evidence="17">The sequence shown here is derived from an EMBL/GenBank/DDBJ whole genome shotgun (WGS) entry which is preliminary data.</text>
</comment>
<keyword evidence="7 13" id="KW-0963">Cytoplasm</keyword>
<dbReference type="GO" id="GO:0043531">
    <property type="term" value="F:ADP binding"/>
    <property type="evidence" value="ECO:0007669"/>
    <property type="project" value="TreeGrafter"/>
</dbReference>
<feature type="binding site" evidence="14">
    <location>
        <position position="121"/>
    </location>
    <ligand>
        <name>(2R)-3-phosphoglycerate</name>
        <dbReference type="ChEBI" id="CHEBI:58272"/>
    </ligand>
</feature>
<comment type="similarity">
    <text evidence="3 13 16">Belongs to the phosphoglycerate kinase family.</text>
</comment>
<comment type="caution">
    <text evidence="13">Lacks conserved residue(s) required for the propagation of feature annotation.</text>
</comment>
<dbReference type="HAMAP" id="MF_00145">
    <property type="entry name" value="Phosphoglyc_kinase"/>
    <property type="match status" value="1"/>
</dbReference>
<feature type="binding site" evidence="13 15">
    <location>
        <position position="323"/>
    </location>
    <ligand>
        <name>ATP</name>
        <dbReference type="ChEBI" id="CHEBI:30616"/>
    </ligand>
</feature>
<reference evidence="18" key="1">
    <citation type="submission" date="2017-09" db="EMBL/GenBank/DDBJ databases">
        <title>Depth-based differentiation of microbial function through sediment-hosted aquifers and enrichment of novel symbionts in the deep terrestrial subsurface.</title>
        <authorList>
            <person name="Probst A.J."/>
            <person name="Ladd B."/>
            <person name="Jarett J.K."/>
            <person name="Geller-Mcgrath D.E."/>
            <person name="Sieber C.M.K."/>
            <person name="Emerson J.B."/>
            <person name="Anantharaman K."/>
            <person name="Thomas B.C."/>
            <person name="Malmstrom R."/>
            <person name="Stieglmeier M."/>
            <person name="Klingl A."/>
            <person name="Woyke T."/>
            <person name="Ryan C.M."/>
            <person name="Banfield J.F."/>
        </authorList>
    </citation>
    <scope>NUCLEOTIDE SEQUENCE [LARGE SCALE GENOMIC DNA]</scope>
</reference>